<name>A0AAN6RU65_9PEZI</name>
<evidence type="ECO:0000256" key="1">
    <source>
        <dbReference type="SAM" id="MobiDB-lite"/>
    </source>
</evidence>
<sequence length="302" mass="32998">MSHSPQGQARAANPNPPQQDSNTHPQPLPAKTFTTAITLANTSFHASEALRQGKLASDLVLGISRCTRCGDATTSSLLLKPEPNMISLQLVPKPACEPFCLPCAADLTRAWLVQYRTLRRLPEPERRARAVRYLLRRCSRREEMVVADYFEFCRCCLNPDTHVSAAGECCEKCKGVPRCGACGVFKRVLVQQGEGLVCPPCAKGAVPKGGKGAAGETVGTARRADRVSGRVERTSNCERCKAPTGRALWKFCKVCREVMRCLPGPKCTTCKIQPRPEGYRRCEGCRGLDRKGAASRGPRARV</sequence>
<gene>
    <name evidence="2" type="ORF">C8A05DRAFT_33361</name>
</gene>
<feature type="region of interest" description="Disordered" evidence="1">
    <location>
        <begin position="1"/>
        <end position="29"/>
    </location>
</feature>
<dbReference type="AlphaFoldDB" id="A0AAN6RU65"/>
<evidence type="ECO:0000313" key="3">
    <source>
        <dbReference type="Proteomes" id="UP001303889"/>
    </source>
</evidence>
<comment type="caution">
    <text evidence="2">The sequence shown here is derived from an EMBL/GenBank/DDBJ whole genome shotgun (WGS) entry which is preliminary data.</text>
</comment>
<accession>A0AAN6RU65</accession>
<reference evidence="2" key="1">
    <citation type="journal article" date="2023" name="Mol. Phylogenet. Evol.">
        <title>Genome-scale phylogeny and comparative genomics of the fungal order Sordariales.</title>
        <authorList>
            <person name="Hensen N."/>
            <person name="Bonometti L."/>
            <person name="Westerberg I."/>
            <person name="Brannstrom I.O."/>
            <person name="Guillou S."/>
            <person name="Cros-Aarteil S."/>
            <person name="Calhoun S."/>
            <person name="Haridas S."/>
            <person name="Kuo A."/>
            <person name="Mondo S."/>
            <person name="Pangilinan J."/>
            <person name="Riley R."/>
            <person name="LaButti K."/>
            <person name="Andreopoulos B."/>
            <person name="Lipzen A."/>
            <person name="Chen C."/>
            <person name="Yan M."/>
            <person name="Daum C."/>
            <person name="Ng V."/>
            <person name="Clum A."/>
            <person name="Steindorff A."/>
            <person name="Ohm R.A."/>
            <person name="Martin F."/>
            <person name="Silar P."/>
            <person name="Natvig D.O."/>
            <person name="Lalanne C."/>
            <person name="Gautier V."/>
            <person name="Ament-Velasquez S.L."/>
            <person name="Kruys A."/>
            <person name="Hutchinson M.I."/>
            <person name="Powell A.J."/>
            <person name="Barry K."/>
            <person name="Miller A.N."/>
            <person name="Grigoriev I.V."/>
            <person name="Debuchy R."/>
            <person name="Gladieux P."/>
            <person name="Hiltunen Thoren M."/>
            <person name="Johannesson H."/>
        </authorList>
    </citation>
    <scope>NUCLEOTIDE SEQUENCE</scope>
    <source>
        <strain evidence="2">CBS 103.79</strain>
    </source>
</reference>
<keyword evidence="3" id="KW-1185">Reference proteome</keyword>
<dbReference type="EMBL" id="MU855480">
    <property type="protein sequence ID" value="KAK3902899.1"/>
    <property type="molecule type" value="Genomic_DNA"/>
</dbReference>
<reference evidence="2" key="2">
    <citation type="submission" date="2023-05" db="EMBL/GenBank/DDBJ databases">
        <authorList>
            <consortium name="Lawrence Berkeley National Laboratory"/>
            <person name="Steindorff A."/>
            <person name="Hensen N."/>
            <person name="Bonometti L."/>
            <person name="Westerberg I."/>
            <person name="Brannstrom I.O."/>
            <person name="Guillou S."/>
            <person name="Cros-Aarteil S."/>
            <person name="Calhoun S."/>
            <person name="Haridas S."/>
            <person name="Kuo A."/>
            <person name="Mondo S."/>
            <person name="Pangilinan J."/>
            <person name="Riley R."/>
            <person name="Labutti K."/>
            <person name="Andreopoulos B."/>
            <person name="Lipzen A."/>
            <person name="Chen C."/>
            <person name="Yanf M."/>
            <person name="Daum C."/>
            <person name="Ng V."/>
            <person name="Clum A."/>
            <person name="Ohm R."/>
            <person name="Martin F."/>
            <person name="Silar P."/>
            <person name="Natvig D."/>
            <person name="Lalanne C."/>
            <person name="Gautier V."/>
            <person name="Ament-Velasquez S.L."/>
            <person name="Kruys A."/>
            <person name="Hutchinson M.I."/>
            <person name="Powell A.J."/>
            <person name="Barry K."/>
            <person name="Miller A.N."/>
            <person name="Grigoriev I.V."/>
            <person name="Debuchy R."/>
            <person name="Gladieux P."/>
            <person name="Thoren M.H."/>
            <person name="Johannesson H."/>
        </authorList>
    </citation>
    <scope>NUCLEOTIDE SEQUENCE</scope>
    <source>
        <strain evidence="2">CBS 103.79</strain>
    </source>
</reference>
<organism evidence="2 3">
    <name type="scientific">Staphylotrichum tortipilum</name>
    <dbReference type="NCBI Taxonomy" id="2831512"/>
    <lineage>
        <taxon>Eukaryota</taxon>
        <taxon>Fungi</taxon>
        <taxon>Dikarya</taxon>
        <taxon>Ascomycota</taxon>
        <taxon>Pezizomycotina</taxon>
        <taxon>Sordariomycetes</taxon>
        <taxon>Sordariomycetidae</taxon>
        <taxon>Sordariales</taxon>
        <taxon>Chaetomiaceae</taxon>
        <taxon>Staphylotrichum</taxon>
    </lineage>
</organism>
<dbReference type="Proteomes" id="UP001303889">
    <property type="component" value="Unassembled WGS sequence"/>
</dbReference>
<proteinExistence type="predicted"/>
<evidence type="ECO:0000313" key="2">
    <source>
        <dbReference type="EMBL" id="KAK3902899.1"/>
    </source>
</evidence>
<protein>
    <submittedName>
        <fullName evidence="2">Uncharacterized protein</fullName>
    </submittedName>
</protein>